<protein>
    <submittedName>
        <fullName evidence="1">Bm1402</fullName>
    </submittedName>
</protein>
<name>A0A1I9G0Q0_BRUMA</name>
<dbReference type="EMBL" id="LN856988">
    <property type="protein sequence ID" value="CDP97660.1"/>
    <property type="molecule type" value="Genomic_DNA"/>
</dbReference>
<dbReference type="AlphaFoldDB" id="A0A1I9G0Q0"/>
<reference evidence="1" key="2">
    <citation type="submission" date="2012-12" db="EMBL/GenBank/DDBJ databases">
        <authorList>
            <consortium name="WormBase Consortium"/>
            <person name="Ghedin E."/>
            <person name="Paulini M."/>
        </authorList>
    </citation>
    <scope>NUCLEOTIDE SEQUENCE</scope>
    <source>
        <strain evidence="1">FR3</strain>
    </source>
</reference>
<sequence length="43" mass="4943">MLIVTENELLNLMNNRIVKMLKITLCTVPLQKYAESTLPLNLL</sequence>
<organism evidence="1">
    <name type="scientific">Brugia malayi</name>
    <name type="common">Filarial nematode worm</name>
    <dbReference type="NCBI Taxonomy" id="6279"/>
    <lineage>
        <taxon>Eukaryota</taxon>
        <taxon>Metazoa</taxon>
        <taxon>Ecdysozoa</taxon>
        <taxon>Nematoda</taxon>
        <taxon>Chromadorea</taxon>
        <taxon>Rhabditida</taxon>
        <taxon>Spirurina</taxon>
        <taxon>Spiruromorpha</taxon>
        <taxon>Filarioidea</taxon>
        <taxon>Onchocercidae</taxon>
        <taxon>Brugia</taxon>
    </lineage>
</organism>
<proteinExistence type="predicted"/>
<gene>
    <name evidence="1" type="primary">Bm1402</name>
    <name evidence="1" type="ORF">BM_Bm1402</name>
</gene>
<accession>A0A1I9G0Q0</accession>
<reference evidence="1" key="1">
    <citation type="journal article" date="2007" name="Science">
        <title>Draft genome of the filarial nematode parasite Brugia malayi.</title>
        <authorList>
            <person name="Ghedin E."/>
            <person name="Wang S."/>
            <person name="Spiro D."/>
            <person name="Caler E."/>
            <person name="Zhao Q."/>
            <person name="Crabtree J."/>
            <person name="Allen J.E."/>
            <person name="Delcher A.L."/>
            <person name="Guiliano D.B."/>
            <person name="Miranda-Saavedra D."/>
            <person name="Angiuoli S.V."/>
            <person name="Creasy T."/>
            <person name="Amedeo P."/>
            <person name="Haas B."/>
            <person name="El-Sayed N.M."/>
            <person name="Wortman J.R."/>
            <person name="Feldblyum T."/>
            <person name="Tallon L."/>
            <person name="Schatz M."/>
            <person name="Shumway M."/>
            <person name="Koo H."/>
            <person name="Salzberg S.L."/>
            <person name="Schobel S."/>
            <person name="Pertea M."/>
            <person name="Pop M."/>
            <person name="White O."/>
            <person name="Barton G.J."/>
            <person name="Carlow C.K."/>
            <person name="Crawford M.J."/>
            <person name="Daub J."/>
            <person name="Dimmic M.W."/>
            <person name="Estes C.F."/>
            <person name="Foster J.M."/>
            <person name="Ganatra M."/>
            <person name="Gregory W.F."/>
            <person name="Johnson N.M."/>
            <person name="Jin J."/>
            <person name="Komuniecki R."/>
            <person name="Korf I."/>
            <person name="Kumar S."/>
            <person name="Laney S."/>
            <person name="Li B.W."/>
            <person name="Li W."/>
            <person name="Lindblom T.H."/>
            <person name="Lustigman S."/>
            <person name="Ma D."/>
            <person name="Maina C.V."/>
            <person name="Martin D.M."/>
            <person name="McCarter J.P."/>
            <person name="McReynolds L."/>
            <person name="Mitreva M."/>
            <person name="Nutman T.B."/>
            <person name="Parkinson J."/>
            <person name="Peregrin-Alvarez J.M."/>
            <person name="Poole C."/>
            <person name="Ren Q."/>
            <person name="Saunders L."/>
            <person name="Sluder A.E."/>
            <person name="Smith K."/>
            <person name="Stanke M."/>
            <person name="Unnasch T.R."/>
            <person name="Ware J."/>
            <person name="Wei A.D."/>
            <person name="Weil G."/>
            <person name="Williams D.J."/>
            <person name="Zhang Y."/>
            <person name="Williams S.A."/>
            <person name="Fraser-Liggett C."/>
            <person name="Slatko B."/>
            <person name="Blaxter M.L."/>
            <person name="Scott A.L."/>
        </authorList>
    </citation>
    <scope>NUCLEOTIDE SEQUENCE</scope>
    <source>
        <strain evidence="1">FR3</strain>
    </source>
</reference>
<evidence type="ECO:0000313" key="1">
    <source>
        <dbReference type="EMBL" id="CDP97660.1"/>
    </source>
</evidence>